<feature type="binding site" evidence="11">
    <location>
        <position position="253"/>
    </location>
    <ligand>
        <name>Mn(2+)</name>
        <dbReference type="ChEBI" id="CHEBI:29035"/>
    </ligand>
</feature>
<keyword evidence="4" id="KW-0808">Transferase</keyword>
<dbReference type="Gene3D" id="3.90.550.10">
    <property type="entry name" value="Spore Coat Polysaccharide Biosynthesis Protein SpsA, Chain A"/>
    <property type="match status" value="1"/>
</dbReference>
<evidence type="ECO:0000256" key="1">
    <source>
        <dbReference type="ARBA" id="ARBA00004606"/>
    </source>
</evidence>
<evidence type="ECO:0000256" key="10">
    <source>
        <dbReference type="PIRSR" id="PIRSR605076-2"/>
    </source>
</evidence>
<comment type="caution">
    <text evidence="14">The sequence shown here is derived from an EMBL/GenBank/DDBJ whole genome shotgun (WGS) entry which is preliminary data.</text>
</comment>
<dbReference type="InterPro" id="IPR005076">
    <property type="entry name" value="Glyco_trans_6"/>
</dbReference>
<evidence type="ECO:0000256" key="4">
    <source>
        <dbReference type="ARBA" id="ARBA00022679"/>
    </source>
</evidence>
<evidence type="ECO:0000256" key="7">
    <source>
        <dbReference type="ARBA" id="ARBA00022989"/>
    </source>
</evidence>
<keyword evidence="6" id="KW-0735">Signal-anchor</keyword>
<sequence length="394" mass="44938">MYEVGGACVMTFTCWFNFLLQTTRLAQAARGHGCESRSTTNQNQTERMSTIRTLIGSVLLLLGILYVYFYAWRSPRSSKHPEPVQYPVAPPVGRLSAAVNHVFHLVAPDHLKYKQPSIVNGRTDVVTLTPWLAPVVWDGTFNPVLLDSIYQSKNITVAATVFAVGKYIRFLKKFLETAEPYFFVGFRVNIYVFTDHPKDVPRVQMAGGRKVVVRSVPSSNRWQEISARRMELIQNLIEEVHDSVDYIFCLDVDSEFHGRWGSESLGGLVAVIHPGYYRDDRGRFPYERRPESRAYVADGEGDFYYCGGAFGGLLQEVSLLAKTCDLNFKADAKEGIEAAWQEESHLNRYMWINKPSKILSPEYLWQDFKPRNPEVRIVRFSGVVKNYADIRPNV</sequence>
<evidence type="ECO:0000256" key="8">
    <source>
        <dbReference type="ARBA" id="ARBA00023136"/>
    </source>
</evidence>
<feature type="binding site" evidence="10">
    <location>
        <position position="343"/>
    </location>
    <ligand>
        <name>an alpha-L-fucosyl-(1-&gt;2)-beta-D-galactosyl derivative</name>
        <dbReference type="ChEBI" id="CHEBI:140327"/>
    </ligand>
</feature>
<dbReference type="GO" id="GO:0046872">
    <property type="term" value="F:metal ion binding"/>
    <property type="evidence" value="ECO:0007669"/>
    <property type="project" value="UniProtKB-KW"/>
</dbReference>
<evidence type="ECO:0000256" key="2">
    <source>
        <dbReference type="ARBA" id="ARBA00010413"/>
    </source>
</evidence>
<keyword evidence="11" id="KW-0464">Manganese</keyword>
<comment type="cofactor">
    <cofactor evidence="11">
        <name>Mn(2+)</name>
        <dbReference type="ChEBI" id="CHEBI:29035"/>
    </cofactor>
    <text evidence="11">Binds 1 Mn(2+) ion per subunit.</text>
</comment>
<feature type="chain" id="PRO_5044021741" evidence="13">
    <location>
        <begin position="29"/>
        <end position="394"/>
    </location>
</feature>
<dbReference type="FunFam" id="3.90.550.10:FF:000022">
    <property type="entry name" value="Histo-blood group ABO system transferase"/>
    <property type="match status" value="1"/>
</dbReference>
<dbReference type="PANTHER" id="PTHR10462">
    <property type="entry name" value="GLYCOSYLTRANSFERASE-RELATED"/>
    <property type="match status" value="1"/>
</dbReference>
<organism evidence="14 15">
    <name type="scientific">Scomber scombrus</name>
    <name type="common">Atlantic mackerel</name>
    <name type="synonym">Scomber vernalis</name>
    <dbReference type="NCBI Taxonomy" id="13677"/>
    <lineage>
        <taxon>Eukaryota</taxon>
        <taxon>Metazoa</taxon>
        <taxon>Chordata</taxon>
        <taxon>Craniata</taxon>
        <taxon>Vertebrata</taxon>
        <taxon>Euteleostomi</taxon>
        <taxon>Actinopterygii</taxon>
        <taxon>Neopterygii</taxon>
        <taxon>Teleostei</taxon>
        <taxon>Neoteleostei</taxon>
        <taxon>Acanthomorphata</taxon>
        <taxon>Pelagiaria</taxon>
        <taxon>Scombriformes</taxon>
        <taxon>Scombridae</taxon>
        <taxon>Scomber</taxon>
    </lineage>
</organism>
<keyword evidence="11" id="KW-0479">Metal-binding</keyword>
<protein>
    <submittedName>
        <fullName evidence="14">Globoside alpha-1,3-N-acetylgalactosaminyltransferase 1-like isoform X1</fullName>
    </submittedName>
</protein>
<dbReference type="GO" id="GO:0016758">
    <property type="term" value="F:hexosyltransferase activity"/>
    <property type="evidence" value="ECO:0007669"/>
    <property type="project" value="InterPro"/>
</dbReference>
<evidence type="ECO:0000256" key="11">
    <source>
        <dbReference type="PIRSR" id="PIRSR605076-3"/>
    </source>
</evidence>
<feature type="binding site" evidence="10">
    <location>
        <position position="167"/>
    </location>
    <ligand>
        <name>UDP-N-acetyl-alpha-D-galactosamine</name>
        <dbReference type="ChEBI" id="CHEBI:67138"/>
    </ligand>
</feature>
<dbReference type="SUPFAM" id="SSF53448">
    <property type="entry name" value="Nucleotide-diphospho-sugar transferases"/>
    <property type="match status" value="1"/>
</dbReference>
<comment type="similarity">
    <text evidence="2">Belongs to the glycosyltransferase 6 family.</text>
</comment>
<evidence type="ECO:0000256" key="9">
    <source>
        <dbReference type="PIRSR" id="PIRSR605076-1"/>
    </source>
</evidence>
<keyword evidence="15" id="KW-1185">Reference proteome</keyword>
<dbReference type="GO" id="GO:0005975">
    <property type="term" value="P:carbohydrate metabolic process"/>
    <property type="evidence" value="ECO:0007669"/>
    <property type="project" value="InterPro"/>
</dbReference>
<keyword evidence="8 12" id="KW-0472">Membrane</keyword>
<evidence type="ECO:0000313" key="14">
    <source>
        <dbReference type="EMBL" id="CAK6981983.1"/>
    </source>
</evidence>
<feature type="binding site" evidence="10">
    <location>
        <begin position="251"/>
        <end position="253"/>
    </location>
    <ligand>
        <name>UDP-N-acetyl-alpha-D-galactosamine</name>
        <dbReference type="ChEBI" id="CHEBI:67138"/>
    </ligand>
</feature>
<dbReference type="Pfam" id="PF03414">
    <property type="entry name" value="Glyco_transf_6"/>
    <property type="match status" value="1"/>
</dbReference>
<dbReference type="AlphaFoldDB" id="A0AAV1QCZ5"/>
<feature type="binding site" evidence="10">
    <location>
        <position position="273"/>
    </location>
    <ligand>
        <name>an alpha-L-fucosyl-(1-&gt;2)-beta-D-galactosyl derivative</name>
        <dbReference type="ChEBI" id="CHEBI:140327"/>
    </ligand>
</feature>
<evidence type="ECO:0000256" key="13">
    <source>
        <dbReference type="SAM" id="SignalP"/>
    </source>
</evidence>
<gene>
    <name evidence="14" type="ORF">FSCOSCO3_A015480</name>
</gene>
<keyword evidence="3" id="KW-0328">Glycosyltransferase</keyword>
<accession>A0AAV1QCZ5</accession>
<reference evidence="14 15" key="1">
    <citation type="submission" date="2024-01" db="EMBL/GenBank/DDBJ databases">
        <authorList>
            <person name="Alioto T."/>
            <person name="Alioto T."/>
            <person name="Gomez Garrido J."/>
        </authorList>
    </citation>
    <scope>NUCLEOTIDE SEQUENCE [LARGE SCALE GENOMIC DNA]</scope>
</reference>
<evidence type="ECO:0000313" key="15">
    <source>
        <dbReference type="Proteomes" id="UP001314229"/>
    </source>
</evidence>
<keyword evidence="7 12" id="KW-1133">Transmembrane helix</keyword>
<evidence type="ECO:0000256" key="6">
    <source>
        <dbReference type="ARBA" id="ARBA00022968"/>
    </source>
</evidence>
<dbReference type="PANTHER" id="PTHR10462:SF49">
    <property type="entry name" value="GLOBOSIDE ALPHA-1,3-N-ACETYLGALACTOSAMINYLTRANSFERASE 1"/>
    <property type="match status" value="1"/>
</dbReference>
<dbReference type="GO" id="GO:0016020">
    <property type="term" value="C:membrane"/>
    <property type="evidence" value="ECO:0007669"/>
    <property type="project" value="UniProtKB-SubCell"/>
</dbReference>
<proteinExistence type="inferred from homology"/>
<evidence type="ECO:0000256" key="12">
    <source>
        <dbReference type="SAM" id="Phobius"/>
    </source>
</evidence>
<comment type="subcellular location">
    <subcellularLocation>
        <location evidence="1">Membrane</location>
        <topology evidence="1">Single-pass type II membrane protein</topology>
    </subcellularLocation>
</comment>
<dbReference type="Proteomes" id="UP001314229">
    <property type="component" value="Unassembled WGS sequence"/>
</dbReference>
<feature type="active site" description="Nucleophile" evidence="9">
    <location>
        <position position="343"/>
    </location>
</feature>
<dbReference type="GO" id="GO:0031982">
    <property type="term" value="C:vesicle"/>
    <property type="evidence" value="ECO:0007669"/>
    <property type="project" value="TreeGrafter"/>
</dbReference>
<feature type="binding site" evidence="10">
    <location>
        <begin position="162"/>
        <end position="164"/>
    </location>
    <ligand>
        <name>UDP-N-acetyl-alpha-D-galactosamine</name>
        <dbReference type="ChEBI" id="CHEBI:67138"/>
    </ligand>
</feature>
<evidence type="ECO:0000256" key="3">
    <source>
        <dbReference type="ARBA" id="ARBA00022676"/>
    </source>
</evidence>
<dbReference type="GO" id="GO:0005794">
    <property type="term" value="C:Golgi apparatus"/>
    <property type="evidence" value="ECO:0007669"/>
    <property type="project" value="TreeGrafter"/>
</dbReference>
<feature type="signal peptide" evidence="13">
    <location>
        <begin position="1"/>
        <end position="28"/>
    </location>
</feature>
<dbReference type="InterPro" id="IPR029044">
    <property type="entry name" value="Nucleotide-diphossugar_trans"/>
</dbReference>
<dbReference type="EMBL" id="CAWUFR010000930">
    <property type="protein sequence ID" value="CAK6981983.1"/>
    <property type="molecule type" value="Genomic_DNA"/>
</dbReference>
<feature type="transmembrane region" description="Helical" evidence="12">
    <location>
        <begin position="54"/>
        <end position="72"/>
    </location>
</feature>
<keyword evidence="5 12" id="KW-0812">Transmembrane</keyword>
<feature type="binding site" evidence="11">
    <location>
        <position position="251"/>
    </location>
    <ligand>
        <name>Mn(2+)</name>
        <dbReference type="ChEBI" id="CHEBI:29035"/>
    </ligand>
</feature>
<evidence type="ECO:0000256" key="5">
    <source>
        <dbReference type="ARBA" id="ARBA00022692"/>
    </source>
</evidence>
<keyword evidence="13" id="KW-0732">Signal</keyword>
<name>A0AAV1QCZ5_SCOSC</name>